<feature type="compositionally biased region" description="Pro residues" evidence="1">
    <location>
        <begin position="581"/>
        <end position="599"/>
    </location>
</feature>
<proteinExistence type="predicted"/>
<feature type="region of interest" description="Disordered" evidence="1">
    <location>
        <begin position="54"/>
        <end position="295"/>
    </location>
</feature>
<feature type="compositionally biased region" description="Polar residues" evidence="1">
    <location>
        <begin position="113"/>
        <end position="135"/>
    </location>
</feature>
<sequence>MTKDPLKHKVFEELSIHTTKCDCCEDRNRDIIRRCKTCSFQVCTKCFTSNPSALNHGYDEDTSDEEGEEGEKMEGVETTTSVTGTSANPVPILASSEPASPETAPPKIATAAPSVSSANALTSQTEVSASETNLPATPAAPVEHASEPKSSGKSSKAKGKKRARSSSSSSSDADMSDGGVPLPQKAKHATVETDSEADEGGDKYTPKATLSGRFAPARTVQADPETETDGEEVLVGVQPNKGTPARAGAAQTGRIKPKATSKPPRATLMDSPADSTTSTRTNPGTVERPHYPPSGNIDAFMAGYTPGQSPMARTISSGPAKTAIPNKISGARHVPRAADVKKTVEEAAKNMLASASIINEDNPTVGRANTSQEHNYPLPTPKGWPVNDDGSAVVPRTAEEAQQFAAIARAQQARATTPAPLQDPMAAPRQRARAPAAAAPQGVPFPNAIPQQVFLTELNSIIGPMSRPQRAEFLRRLTGKAHKIADNIWGPVAPVAAPPQAPPQQPYVPHGYLLISQDPQQARAPQGYYHPQDYAHPSGYGYRGQYAQNGLPDPAPSTQNPPFRLPDAVYAAAVARNAAPGPGPAPVPGPAPAPAPAPTPARAQPQTRQPAPGETPKEPTKRRRVG</sequence>
<accession>A0A6A6QQV7</accession>
<dbReference type="EMBL" id="MU004190">
    <property type="protein sequence ID" value="KAF2494781.1"/>
    <property type="molecule type" value="Genomic_DNA"/>
</dbReference>
<feature type="compositionally biased region" description="Acidic residues" evidence="1">
    <location>
        <begin position="60"/>
        <end position="69"/>
    </location>
</feature>
<feature type="compositionally biased region" description="Low complexity" evidence="1">
    <location>
        <begin position="600"/>
        <end position="612"/>
    </location>
</feature>
<dbReference type="OrthoDB" id="4755622at2759"/>
<name>A0A6A6QQV7_9PEZI</name>
<evidence type="ECO:0000313" key="2">
    <source>
        <dbReference type="EMBL" id="KAF2494781.1"/>
    </source>
</evidence>
<feature type="compositionally biased region" description="Low complexity" evidence="1">
    <location>
        <begin position="566"/>
        <end position="580"/>
    </location>
</feature>
<feature type="compositionally biased region" description="Low complexity" evidence="1">
    <location>
        <begin position="94"/>
        <end position="106"/>
    </location>
</feature>
<feature type="compositionally biased region" description="Polar residues" evidence="1">
    <location>
        <begin position="273"/>
        <end position="284"/>
    </location>
</feature>
<feature type="compositionally biased region" description="Basic residues" evidence="1">
    <location>
        <begin position="155"/>
        <end position="164"/>
    </location>
</feature>
<feature type="region of interest" description="Disordered" evidence="1">
    <location>
        <begin position="521"/>
        <end position="626"/>
    </location>
</feature>
<protein>
    <submittedName>
        <fullName evidence="2">Uncharacterized protein</fullName>
    </submittedName>
</protein>
<dbReference type="AlphaFoldDB" id="A0A6A6QQV7"/>
<keyword evidence="3" id="KW-1185">Reference proteome</keyword>
<dbReference type="Proteomes" id="UP000799750">
    <property type="component" value="Unassembled WGS sequence"/>
</dbReference>
<feature type="compositionally biased region" description="Low complexity" evidence="1">
    <location>
        <begin position="76"/>
        <end position="86"/>
    </location>
</feature>
<reference evidence="2" key="1">
    <citation type="journal article" date="2020" name="Stud. Mycol.">
        <title>101 Dothideomycetes genomes: a test case for predicting lifestyles and emergence of pathogens.</title>
        <authorList>
            <person name="Haridas S."/>
            <person name="Albert R."/>
            <person name="Binder M."/>
            <person name="Bloem J."/>
            <person name="Labutti K."/>
            <person name="Salamov A."/>
            <person name="Andreopoulos B."/>
            <person name="Baker S."/>
            <person name="Barry K."/>
            <person name="Bills G."/>
            <person name="Bluhm B."/>
            <person name="Cannon C."/>
            <person name="Castanera R."/>
            <person name="Culley D."/>
            <person name="Daum C."/>
            <person name="Ezra D."/>
            <person name="Gonzalez J."/>
            <person name="Henrissat B."/>
            <person name="Kuo A."/>
            <person name="Liang C."/>
            <person name="Lipzen A."/>
            <person name="Lutzoni F."/>
            <person name="Magnuson J."/>
            <person name="Mondo S."/>
            <person name="Nolan M."/>
            <person name="Ohm R."/>
            <person name="Pangilinan J."/>
            <person name="Park H.-J."/>
            <person name="Ramirez L."/>
            <person name="Alfaro M."/>
            <person name="Sun H."/>
            <person name="Tritt A."/>
            <person name="Yoshinaga Y."/>
            <person name="Zwiers L.-H."/>
            <person name="Turgeon B."/>
            <person name="Goodwin S."/>
            <person name="Spatafora J."/>
            <person name="Crous P."/>
            <person name="Grigoriev I."/>
        </authorList>
    </citation>
    <scope>NUCLEOTIDE SEQUENCE</scope>
    <source>
        <strain evidence="2">CBS 269.34</strain>
    </source>
</reference>
<evidence type="ECO:0000256" key="1">
    <source>
        <dbReference type="SAM" id="MobiDB-lite"/>
    </source>
</evidence>
<organism evidence="2 3">
    <name type="scientific">Lophium mytilinum</name>
    <dbReference type="NCBI Taxonomy" id="390894"/>
    <lineage>
        <taxon>Eukaryota</taxon>
        <taxon>Fungi</taxon>
        <taxon>Dikarya</taxon>
        <taxon>Ascomycota</taxon>
        <taxon>Pezizomycotina</taxon>
        <taxon>Dothideomycetes</taxon>
        <taxon>Pleosporomycetidae</taxon>
        <taxon>Mytilinidiales</taxon>
        <taxon>Mytilinidiaceae</taxon>
        <taxon>Lophium</taxon>
    </lineage>
</organism>
<gene>
    <name evidence="2" type="ORF">BU16DRAFT_562410</name>
</gene>
<evidence type="ECO:0000313" key="3">
    <source>
        <dbReference type="Proteomes" id="UP000799750"/>
    </source>
</evidence>